<evidence type="ECO:0000313" key="2">
    <source>
        <dbReference type="Proteomes" id="UP000236291"/>
    </source>
</evidence>
<organism evidence="1 2">
    <name type="scientific">Trifolium pratense</name>
    <name type="common">Red clover</name>
    <dbReference type="NCBI Taxonomy" id="57577"/>
    <lineage>
        <taxon>Eukaryota</taxon>
        <taxon>Viridiplantae</taxon>
        <taxon>Streptophyta</taxon>
        <taxon>Embryophyta</taxon>
        <taxon>Tracheophyta</taxon>
        <taxon>Spermatophyta</taxon>
        <taxon>Magnoliopsida</taxon>
        <taxon>eudicotyledons</taxon>
        <taxon>Gunneridae</taxon>
        <taxon>Pentapetalae</taxon>
        <taxon>rosids</taxon>
        <taxon>fabids</taxon>
        <taxon>Fabales</taxon>
        <taxon>Fabaceae</taxon>
        <taxon>Papilionoideae</taxon>
        <taxon>50 kb inversion clade</taxon>
        <taxon>NPAAA clade</taxon>
        <taxon>Hologalegina</taxon>
        <taxon>IRL clade</taxon>
        <taxon>Trifolieae</taxon>
        <taxon>Trifolium</taxon>
    </lineage>
</organism>
<reference evidence="1 2" key="2">
    <citation type="journal article" date="2017" name="Front. Plant Sci.">
        <title>Gene Classification and Mining of Molecular Markers Useful in Red Clover (Trifolium pratense) Breeding.</title>
        <authorList>
            <person name="Istvanek J."/>
            <person name="Dluhosova J."/>
            <person name="Dluhos P."/>
            <person name="Patkova L."/>
            <person name="Nedelnik J."/>
            <person name="Repkova J."/>
        </authorList>
    </citation>
    <scope>NUCLEOTIDE SEQUENCE [LARGE SCALE GENOMIC DNA]</scope>
    <source>
        <strain evidence="2">cv. Tatra</strain>
        <tissue evidence="1">Young leaves</tissue>
    </source>
</reference>
<name>A0A2K3KPR2_TRIPR</name>
<dbReference type="AlphaFoldDB" id="A0A2K3KPR2"/>
<feature type="non-terminal residue" evidence="1">
    <location>
        <position position="1"/>
    </location>
</feature>
<comment type="caution">
    <text evidence="1">The sequence shown here is derived from an EMBL/GenBank/DDBJ whole genome shotgun (WGS) entry which is preliminary data.</text>
</comment>
<protein>
    <submittedName>
        <fullName evidence="1">Uncharacterized protein</fullName>
    </submittedName>
</protein>
<gene>
    <name evidence="1" type="ORF">L195_g056078</name>
</gene>
<reference evidence="1 2" key="1">
    <citation type="journal article" date="2014" name="Am. J. Bot.">
        <title>Genome assembly and annotation for red clover (Trifolium pratense; Fabaceae).</title>
        <authorList>
            <person name="Istvanek J."/>
            <person name="Jaros M."/>
            <person name="Krenek A."/>
            <person name="Repkova J."/>
        </authorList>
    </citation>
    <scope>NUCLEOTIDE SEQUENCE [LARGE SCALE GENOMIC DNA]</scope>
    <source>
        <strain evidence="2">cv. Tatra</strain>
        <tissue evidence="1">Young leaves</tissue>
    </source>
</reference>
<sequence length="24" mass="2372">STDTSDGRPVCVSVVSGVCVGSFL</sequence>
<proteinExistence type="predicted"/>
<evidence type="ECO:0000313" key="1">
    <source>
        <dbReference type="EMBL" id="PNX68278.1"/>
    </source>
</evidence>
<accession>A0A2K3KPR2</accession>
<dbReference type="Proteomes" id="UP000236291">
    <property type="component" value="Unassembled WGS sequence"/>
</dbReference>
<dbReference type="EMBL" id="ASHM01104649">
    <property type="protein sequence ID" value="PNX68278.1"/>
    <property type="molecule type" value="Genomic_DNA"/>
</dbReference>